<feature type="compositionally biased region" description="Acidic residues" evidence="1">
    <location>
        <begin position="293"/>
        <end position="302"/>
    </location>
</feature>
<dbReference type="EMBL" id="HBEK01018572">
    <property type="protein sequence ID" value="CAD8400166.1"/>
    <property type="molecule type" value="Transcribed_RNA"/>
</dbReference>
<evidence type="ECO:0000256" key="1">
    <source>
        <dbReference type="SAM" id="MobiDB-lite"/>
    </source>
</evidence>
<feature type="region of interest" description="Disordered" evidence="1">
    <location>
        <begin position="274"/>
        <end position="302"/>
    </location>
</feature>
<evidence type="ECO:0008006" key="3">
    <source>
        <dbReference type="Google" id="ProtNLM"/>
    </source>
</evidence>
<reference evidence="2" key="1">
    <citation type="submission" date="2021-01" db="EMBL/GenBank/DDBJ databases">
        <authorList>
            <person name="Corre E."/>
            <person name="Pelletier E."/>
            <person name="Niang G."/>
            <person name="Scheremetjew M."/>
            <person name="Finn R."/>
            <person name="Kale V."/>
            <person name="Holt S."/>
            <person name="Cochrane G."/>
            <person name="Meng A."/>
            <person name="Brown T."/>
            <person name="Cohen L."/>
        </authorList>
    </citation>
    <scope>NUCLEOTIDE SEQUENCE</scope>
    <source>
        <strain evidence="2">UTEX LB 2760</strain>
    </source>
</reference>
<proteinExistence type="predicted"/>
<sequence length="302" mass="31591">MGDAGGEGAAAFDATAAAASASAGPGPTGPSRPGGLNPGGPSALHARLAGDEGGYGYRSPYSTYSGGYGGGMSGGYSGGYGRSYGGYGGMGAGYSRYGGGYGMGGIGGYGGGYRGYGGYGAGYGGISGIFGGRGMMDMLGQGGEMMNGVQNSVQGVMHTVARVSGLLEELMRNFTMIFESIFGLFYSVAAFKEEMGASLPQFEKGFVRRMLMRVLRKLYMLFKFVLLFAASPITHRFSPVRGILRILGLLPPALEDEQFSSDFAQEEIQRDTAISVNEYAPEDEEHSRSNDQNYDEVEAPNL</sequence>
<feature type="region of interest" description="Disordered" evidence="1">
    <location>
        <begin position="20"/>
        <end position="43"/>
    </location>
</feature>
<protein>
    <recommendedName>
        <fullName evidence="3">Peroxin-13</fullName>
    </recommendedName>
</protein>
<gene>
    <name evidence="2" type="ORF">RMAR0315_LOCUS10159</name>
</gene>
<accession>A0A7S0BR94</accession>
<organism evidence="2">
    <name type="scientific">Rhodosorus marinus</name>
    <dbReference type="NCBI Taxonomy" id="101924"/>
    <lineage>
        <taxon>Eukaryota</taxon>
        <taxon>Rhodophyta</taxon>
        <taxon>Stylonematophyceae</taxon>
        <taxon>Stylonematales</taxon>
        <taxon>Stylonemataceae</taxon>
        <taxon>Rhodosorus</taxon>
    </lineage>
</organism>
<feature type="compositionally biased region" description="Low complexity" evidence="1">
    <location>
        <begin position="20"/>
        <end position="35"/>
    </location>
</feature>
<evidence type="ECO:0000313" key="2">
    <source>
        <dbReference type="EMBL" id="CAD8400166.1"/>
    </source>
</evidence>
<dbReference type="AlphaFoldDB" id="A0A7S0BR94"/>
<name>A0A7S0BR94_9RHOD</name>